<evidence type="ECO:0000313" key="2">
    <source>
        <dbReference type="Proteomes" id="UP001057498"/>
    </source>
</evidence>
<keyword evidence="2" id="KW-1185">Reference proteome</keyword>
<accession>A0ABN6PPS7</accession>
<dbReference type="RefSeq" id="WP_251970417.1">
    <property type="nucleotide sequence ID" value="NZ_AP025730.1"/>
</dbReference>
<dbReference type="EMBL" id="AP025730">
    <property type="protein sequence ID" value="BDI07206.1"/>
    <property type="molecule type" value="Genomic_DNA"/>
</dbReference>
<evidence type="ECO:0008006" key="3">
    <source>
        <dbReference type="Google" id="ProtNLM"/>
    </source>
</evidence>
<organism evidence="1 2">
    <name type="scientific">Sphaerotilus microaerophilus</name>
    <dbReference type="NCBI Taxonomy" id="2914710"/>
    <lineage>
        <taxon>Bacteria</taxon>
        <taxon>Pseudomonadati</taxon>
        <taxon>Pseudomonadota</taxon>
        <taxon>Betaproteobacteria</taxon>
        <taxon>Burkholderiales</taxon>
        <taxon>Sphaerotilaceae</taxon>
        <taxon>Sphaerotilus</taxon>
    </lineage>
</organism>
<protein>
    <recommendedName>
        <fullName evidence="3">DUF927 domain-containing protein</fullName>
    </recommendedName>
</protein>
<proteinExistence type="predicted"/>
<name>A0ABN6PPS7_9BURK</name>
<sequence length="573" mass="62217">MNNNIYSFPQRAATVSQPSYFKPRAADQDVPVEGGFQALGMSDGKLAVISKLDKRIHMLRPAELTELKMKTLFGVAWCRAHYEEVDEKKGVPVFDQRALATEIVVQCQAAGPYVDALQRKLGIWRMDDGGLVVNGRELWRPDGTVLPHGLHGGRVYPASGDLAFNRDTPEATHAEVQHVLAAFNSPQWCRPLAGEIILGFLGVGIVSAALRRRPHVLMTGPAACGKSTILEYVRWLMGNLVYACTGPQTLASYYQSLGGTSKLVANDEFEADPSRKACKDTFEIARMSYSLQEGDEGIVRGTVTGKARSFSFFSPFIAAGISPGKLEPADLTRWVVLEAKGKPSGVRMTEPEARSLGPKLARLFVNRWSAFQVTEDAVRQCILSSGGDSRMADTVGTLLASYWTFTSATPASAEDAAQLVSMLGVEERIDLHQVSDEIQCLEALLTKVAPFKVLQDGSANNRHLSIAEAIEAVCHDPTGQPDVVARLAQLGLRVTHFRGRWTLYVTNSHSHQELRRLFAGSKWSSGGWALVLRRLPGGTESTQRIGAGSGAVKVTALDVPEHLLPASDSPLAA</sequence>
<gene>
    <name evidence="1" type="ORF">CATMQ487_41760</name>
</gene>
<reference evidence="1" key="1">
    <citation type="submission" date="2022-04" db="EMBL/GenBank/DDBJ databases">
        <title>Whole genome sequence of Sphaerotilus sp. FB-5.</title>
        <authorList>
            <person name="Takeda M."/>
            <person name="Narihara S."/>
            <person name="Akimoto M."/>
            <person name="Akimoto R."/>
            <person name="Nishiyashiki S."/>
            <person name="Murakami T."/>
        </authorList>
    </citation>
    <scope>NUCLEOTIDE SEQUENCE</scope>
    <source>
        <strain evidence="1">FB-5</strain>
    </source>
</reference>
<evidence type="ECO:0000313" key="1">
    <source>
        <dbReference type="EMBL" id="BDI07206.1"/>
    </source>
</evidence>
<dbReference type="Proteomes" id="UP001057498">
    <property type="component" value="Chromosome"/>
</dbReference>